<dbReference type="EMBL" id="CGCX01000923">
    <property type="protein sequence ID" value="CFR85680.1"/>
    <property type="molecule type" value="Genomic_DNA"/>
</dbReference>
<accession>A0A654U401</accession>
<sequence length="76" mass="7735">MCAVNRAAVRTDTSLAAGGNTPVVGAQTAVFRALTAVPIVGKSPVAAAKTTGWMVTKDIGYHLTRIASSDRSTSST</sequence>
<reference evidence="1 2" key="1">
    <citation type="submission" date="2015-03" db="EMBL/GenBank/DDBJ databases">
        <authorList>
            <consortium name="Pathogen Informatics"/>
        </authorList>
    </citation>
    <scope>NUCLEOTIDE SEQUENCE [LARGE SCALE GENOMIC DNA]</scope>
    <source>
        <strain evidence="1 2">C09601061</strain>
    </source>
</reference>
<organism evidence="1 2">
    <name type="scientific">Mycobacterium tuberculosis</name>
    <dbReference type="NCBI Taxonomy" id="1773"/>
    <lineage>
        <taxon>Bacteria</taxon>
        <taxon>Bacillati</taxon>
        <taxon>Actinomycetota</taxon>
        <taxon>Actinomycetes</taxon>
        <taxon>Mycobacteriales</taxon>
        <taxon>Mycobacteriaceae</taxon>
        <taxon>Mycobacterium</taxon>
        <taxon>Mycobacterium tuberculosis complex</taxon>
    </lineage>
</organism>
<gene>
    <name evidence="1" type="ORF">ERS007657_02410</name>
</gene>
<dbReference type="AlphaFoldDB" id="A0A654U401"/>
<name>A0A654U401_MYCTX</name>
<evidence type="ECO:0000313" key="2">
    <source>
        <dbReference type="Proteomes" id="UP000046680"/>
    </source>
</evidence>
<evidence type="ECO:0000313" key="1">
    <source>
        <dbReference type="EMBL" id="CFR85680.1"/>
    </source>
</evidence>
<proteinExistence type="predicted"/>
<dbReference type="Proteomes" id="UP000046680">
    <property type="component" value="Unassembled WGS sequence"/>
</dbReference>
<protein>
    <submittedName>
        <fullName evidence="1">Uncharacterized protein</fullName>
    </submittedName>
</protein>